<dbReference type="Gene3D" id="3.40.50.800">
    <property type="entry name" value="Anticodon-binding domain"/>
    <property type="match status" value="1"/>
</dbReference>
<organism evidence="4 5">
    <name type="scientific">Micractinium conductrix</name>
    <dbReference type="NCBI Taxonomy" id="554055"/>
    <lineage>
        <taxon>Eukaryota</taxon>
        <taxon>Viridiplantae</taxon>
        <taxon>Chlorophyta</taxon>
        <taxon>core chlorophytes</taxon>
        <taxon>Trebouxiophyceae</taxon>
        <taxon>Chlorellales</taxon>
        <taxon>Chlorellaceae</taxon>
        <taxon>Chlorella clade</taxon>
        <taxon>Micractinium</taxon>
    </lineage>
</organism>
<feature type="region of interest" description="Disordered" evidence="2">
    <location>
        <begin position="1"/>
        <end position="65"/>
    </location>
</feature>
<feature type="compositionally biased region" description="Basic and acidic residues" evidence="2">
    <location>
        <begin position="209"/>
        <end position="223"/>
    </location>
</feature>
<dbReference type="InterPro" id="IPR004499">
    <property type="entry name" value="Pro-tRNA-ligase_IIa_arc-type"/>
</dbReference>
<dbReference type="AlphaFoldDB" id="A0A2P6V6K4"/>
<dbReference type="GO" id="GO:0004827">
    <property type="term" value="F:proline-tRNA ligase activity"/>
    <property type="evidence" value="ECO:0007669"/>
    <property type="project" value="UniProtKB-EC"/>
</dbReference>
<feature type="domain" description="Proline-tRNA ligase class II C-terminal" evidence="3">
    <location>
        <begin position="686"/>
        <end position="754"/>
    </location>
</feature>
<name>A0A2P6V6K4_9CHLO</name>
<dbReference type="InterPro" id="IPR017449">
    <property type="entry name" value="Pro-tRNA_synth_II"/>
</dbReference>
<evidence type="ECO:0000313" key="5">
    <source>
        <dbReference type="Proteomes" id="UP000239649"/>
    </source>
</evidence>
<dbReference type="Pfam" id="PF03129">
    <property type="entry name" value="HGTP_anticodon"/>
    <property type="match status" value="1"/>
</dbReference>
<protein>
    <recommendedName>
        <fullName evidence="1">proline--tRNA ligase</fullName>
        <ecNumber evidence="1">6.1.1.15</ecNumber>
    </recommendedName>
</protein>
<dbReference type="InterPro" id="IPR016061">
    <property type="entry name" value="Pro-tRNA_ligase_II_C"/>
</dbReference>
<dbReference type="GO" id="GO:0017101">
    <property type="term" value="C:aminoacyl-tRNA synthetase multienzyme complex"/>
    <property type="evidence" value="ECO:0007669"/>
    <property type="project" value="TreeGrafter"/>
</dbReference>
<dbReference type="PANTHER" id="PTHR43382">
    <property type="entry name" value="PROLYL-TRNA SYNTHETASE"/>
    <property type="match status" value="1"/>
</dbReference>
<evidence type="ECO:0000313" key="4">
    <source>
        <dbReference type="EMBL" id="PSC69719.1"/>
    </source>
</evidence>
<comment type="caution">
    <text evidence="4">The sequence shown here is derived from an EMBL/GenBank/DDBJ whole genome shotgun (WGS) entry which is preliminary data.</text>
</comment>
<dbReference type="OrthoDB" id="511127at2759"/>
<dbReference type="EC" id="6.1.1.15" evidence="1"/>
<evidence type="ECO:0000259" key="3">
    <source>
        <dbReference type="SMART" id="SM00946"/>
    </source>
</evidence>
<evidence type="ECO:0000256" key="2">
    <source>
        <dbReference type="SAM" id="MobiDB-lite"/>
    </source>
</evidence>
<dbReference type="SMART" id="SM00946">
    <property type="entry name" value="ProRS-C_1"/>
    <property type="match status" value="1"/>
</dbReference>
<dbReference type="SUPFAM" id="SSF64586">
    <property type="entry name" value="C-terminal domain of ProRS"/>
    <property type="match status" value="1"/>
</dbReference>
<keyword evidence="5" id="KW-1185">Reference proteome</keyword>
<dbReference type="Pfam" id="PF09180">
    <property type="entry name" value="ProRS-C_1"/>
    <property type="match status" value="1"/>
</dbReference>
<feature type="compositionally biased region" description="Basic residues" evidence="2">
    <location>
        <begin position="145"/>
        <end position="157"/>
    </location>
</feature>
<dbReference type="Gene3D" id="3.30.930.10">
    <property type="entry name" value="Bira Bifunctional Protein, Domain 2"/>
    <property type="match status" value="1"/>
</dbReference>
<feature type="region of interest" description="Disordered" evidence="2">
    <location>
        <begin position="339"/>
        <end position="369"/>
    </location>
</feature>
<proteinExistence type="predicted"/>
<dbReference type="InterPro" id="IPR036621">
    <property type="entry name" value="Anticodon-bd_dom_sf"/>
</dbReference>
<dbReference type="PANTHER" id="PTHR43382:SF3">
    <property type="entry name" value="PROLINE--TRNA LIGASE, CHLOROPLASTIC_MITOCHONDRIAL"/>
    <property type="match status" value="1"/>
</dbReference>
<feature type="compositionally biased region" description="Low complexity" evidence="2">
    <location>
        <begin position="339"/>
        <end position="361"/>
    </location>
</feature>
<dbReference type="InterPro" id="IPR004154">
    <property type="entry name" value="Anticodon-bd"/>
</dbReference>
<dbReference type="GO" id="GO:0006433">
    <property type="term" value="P:prolyl-tRNA aminoacylation"/>
    <property type="evidence" value="ECO:0007669"/>
    <property type="project" value="InterPro"/>
</dbReference>
<dbReference type="GO" id="GO:0005737">
    <property type="term" value="C:cytoplasm"/>
    <property type="evidence" value="ECO:0007669"/>
    <property type="project" value="InterPro"/>
</dbReference>
<dbReference type="Gene3D" id="3.30.110.30">
    <property type="entry name" value="C-terminal domain of ProRS"/>
    <property type="match status" value="1"/>
</dbReference>
<dbReference type="InterPro" id="IPR045864">
    <property type="entry name" value="aa-tRNA-synth_II/BPL/LPL"/>
</dbReference>
<dbReference type="EMBL" id="LHPF02000024">
    <property type="protein sequence ID" value="PSC69719.1"/>
    <property type="molecule type" value="Genomic_DNA"/>
</dbReference>
<dbReference type="GO" id="GO:0005524">
    <property type="term" value="F:ATP binding"/>
    <property type="evidence" value="ECO:0007669"/>
    <property type="project" value="InterPro"/>
</dbReference>
<feature type="compositionally biased region" description="Low complexity" evidence="2">
    <location>
        <begin position="184"/>
        <end position="194"/>
    </location>
</feature>
<sequence>MRSWGAPGAGSSQEGARRLAVRCASRPAQRDWSTRTGRIPASRTASVPTEAASAAPAPAAEPAAAAIGATAQAVLPPALQGGLVLTTPPQTLQQQAVDDVQEMQQRQEDKQQQARPPPIATASVAAPPALKPPIGKSTALQQQGKAKRRDRRRRLQDKKRAEAAAAMLAVAAAALVAPPPRLAPQPQNTQPQRKQQQEQARRCRRPRHADHQITDGSKGEPERQLPITPKDLDLQRWYEDATAAAEQAHRQCSTAAATGRRRRGAVGAAAAAAGPPPASLAEALQAPMQAWLGERLEGMGFQQRSFPPLRPLDATLGRRQRELEAAAAAAAAMPGAAAQEAAATADAEQGERGSSSSTTTRGSGGLTPCTTTTFARWAGAARGRLPLLASQWQPAGADGWDLMAAAPLLHEVHAAHGYSGAAEEHAREMIVLYEQFAVEAAGLPVVAGRLPRDAALPGAAASFTLEALVPGGLAVSVAAAHHLSDNYSRLLLGSPARAGQGETTAGTAQPATSAAEGSFEPFSQMGAGLEAALLGAAALMHGDDAGLRLPPALAPVQVCIVPLLHYRCDRGALAAEAERLRAALQRAGVRAAVDWRRRGPAGVRFGDSERRGVPLRLELGPRDLQSRTCVLAPRWGPDAGGKLGGVSTDADALAQTVQTLLDDAQSDLRWGAAGALQEEIVDVTSLIELREVVAAGKWARGPWAGGAADAAAVEEESGAELRCVPLAQPVSTWGGFNTCLYTGYQASEVALFARPLL</sequence>
<reference evidence="4 5" key="1">
    <citation type="journal article" date="2018" name="Plant J.">
        <title>Genome sequences of Chlorella sorokiniana UTEX 1602 and Micractinium conductrix SAG 241.80: implications to maltose excretion by a green alga.</title>
        <authorList>
            <person name="Arriola M.B."/>
            <person name="Velmurugan N."/>
            <person name="Zhang Y."/>
            <person name="Plunkett M.H."/>
            <person name="Hondzo H."/>
            <person name="Barney B.M."/>
        </authorList>
    </citation>
    <scope>NUCLEOTIDE SEQUENCE [LARGE SCALE GENOMIC DNA]</scope>
    <source>
        <strain evidence="4 5">SAG 241.80</strain>
    </source>
</reference>
<accession>A0A2P6V6K4</accession>
<feature type="compositionally biased region" description="Low complexity" evidence="2">
    <location>
        <begin position="45"/>
        <end position="65"/>
    </location>
</feature>
<gene>
    <name evidence="4" type="ORF">C2E20_6705</name>
</gene>
<evidence type="ECO:0000256" key="1">
    <source>
        <dbReference type="ARBA" id="ARBA00012831"/>
    </source>
</evidence>
<feature type="compositionally biased region" description="Low complexity" evidence="2">
    <location>
        <begin position="85"/>
        <end position="95"/>
    </location>
</feature>
<dbReference type="SUPFAM" id="SSF55681">
    <property type="entry name" value="Class II aaRS and biotin synthetases"/>
    <property type="match status" value="1"/>
</dbReference>
<dbReference type="STRING" id="554055.A0A2P6V6K4"/>
<dbReference type="SUPFAM" id="SSF52954">
    <property type="entry name" value="Class II aaRS ABD-related"/>
    <property type="match status" value="1"/>
</dbReference>
<feature type="region of interest" description="Disordered" evidence="2">
    <location>
        <begin position="179"/>
        <end position="228"/>
    </location>
</feature>
<dbReference type="Proteomes" id="UP000239649">
    <property type="component" value="Unassembled WGS sequence"/>
</dbReference>
<feature type="region of interest" description="Disordered" evidence="2">
    <location>
        <begin position="81"/>
        <end position="162"/>
    </location>
</feature>